<organism evidence="1 2">
    <name type="scientific">Nitratireductor thuwali</name>
    <dbReference type="NCBI Taxonomy" id="2267699"/>
    <lineage>
        <taxon>Bacteria</taxon>
        <taxon>Pseudomonadati</taxon>
        <taxon>Pseudomonadota</taxon>
        <taxon>Alphaproteobacteria</taxon>
        <taxon>Hyphomicrobiales</taxon>
        <taxon>Phyllobacteriaceae</taxon>
        <taxon>Nitratireductor</taxon>
    </lineage>
</organism>
<gene>
    <name evidence="1" type="ORF">NTH_00974</name>
</gene>
<name>A0ABY5MIC6_9HYPH</name>
<protein>
    <recommendedName>
        <fullName evidence="3">DUF1127 domain-containing protein</fullName>
    </recommendedName>
</protein>
<sequence length="79" mass="9413">MPFRPPRRGCQIQGFIRRMKRRSRTAAGIMREALALLAIWRDRSLKRRQLASMSRREWQDIVATRCDVAAEVEKPFWRA</sequence>
<accession>A0ABY5MIC6</accession>
<dbReference type="EMBL" id="CP030941">
    <property type="protein sequence ID" value="UUP16527.1"/>
    <property type="molecule type" value="Genomic_DNA"/>
</dbReference>
<evidence type="ECO:0000313" key="1">
    <source>
        <dbReference type="EMBL" id="UUP16527.1"/>
    </source>
</evidence>
<dbReference type="Proteomes" id="UP001342418">
    <property type="component" value="Chromosome"/>
</dbReference>
<keyword evidence="2" id="KW-1185">Reference proteome</keyword>
<evidence type="ECO:0008006" key="3">
    <source>
        <dbReference type="Google" id="ProtNLM"/>
    </source>
</evidence>
<evidence type="ECO:0000313" key="2">
    <source>
        <dbReference type="Proteomes" id="UP001342418"/>
    </source>
</evidence>
<proteinExistence type="predicted"/>
<reference evidence="1 2" key="1">
    <citation type="submission" date="2018-07" db="EMBL/GenBank/DDBJ databases">
        <title>Genome sequence of Nitratireductor thuwali#1536.</title>
        <authorList>
            <person name="Michoud G."/>
            <person name="Merlino G."/>
            <person name="Sefrji F.O."/>
            <person name="Daffonchio D."/>
        </authorList>
    </citation>
    <scope>NUCLEOTIDE SEQUENCE [LARGE SCALE GENOMIC DNA]</scope>
    <source>
        <strain evidence="2">Nit1536</strain>
    </source>
</reference>